<dbReference type="Proteomes" id="UP001305779">
    <property type="component" value="Unassembled WGS sequence"/>
</dbReference>
<gene>
    <name evidence="2" type="ORF">PRZ48_006338</name>
</gene>
<comment type="caution">
    <text evidence="2">The sequence shown here is derived from an EMBL/GenBank/DDBJ whole genome shotgun (WGS) entry which is preliminary data.</text>
</comment>
<feature type="region of interest" description="Disordered" evidence="1">
    <location>
        <begin position="317"/>
        <end position="404"/>
    </location>
</feature>
<evidence type="ECO:0000256" key="1">
    <source>
        <dbReference type="SAM" id="MobiDB-lite"/>
    </source>
</evidence>
<feature type="region of interest" description="Disordered" evidence="1">
    <location>
        <begin position="529"/>
        <end position="550"/>
    </location>
</feature>
<name>A0ABR0EP40_ZASCE</name>
<evidence type="ECO:0000313" key="2">
    <source>
        <dbReference type="EMBL" id="KAK4502911.1"/>
    </source>
</evidence>
<organism evidence="2 3">
    <name type="scientific">Zasmidium cellare</name>
    <name type="common">Wine cellar mold</name>
    <name type="synonym">Racodium cellare</name>
    <dbReference type="NCBI Taxonomy" id="395010"/>
    <lineage>
        <taxon>Eukaryota</taxon>
        <taxon>Fungi</taxon>
        <taxon>Dikarya</taxon>
        <taxon>Ascomycota</taxon>
        <taxon>Pezizomycotina</taxon>
        <taxon>Dothideomycetes</taxon>
        <taxon>Dothideomycetidae</taxon>
        <taxon>Mycosphaerellales</taxon>
        <taxon>Mycosphaerellaceae</taxon>
        <taxon>Zasmidium</taxon>
    </lineage>
</organism>
<feature type="region of interest" description="Disordered" evidence="1">
    <location>
        <begin position="593"/>
        <end position="862"/>
    </location>
</feature>
<evidence type="ECO:0008006" key="4">
    <source>
        <dbReference type="Google" id="ProtNLM"/>
    </source>
</evidence>
<accession>A0ABR0EP40</accession>
<feature type="region of interest" description="Disordered" evidence="1">
    <location>
        <begin position="26"/>
        <end position="90"/>
    </location>
</feature>
<feature type="compositionally biased region" description="Low complexity" evidence="1">
    <location>
        <begin position="702"/>
        <end position="717"/>
    </location>
</feature>
<feature type="region of interest" description="Disordered" evidence="1">
    <location>
        <begin position="419"/>
        <end position="470"/>
    </location>
</feature>
<feature type="region of interest" description="Disordered" evidence="1">
    <location>
        <begin position="185"/>
        <end position="267"/>
    </location>
</feature>
<evidence type="ECO:0000313" key="3">
    <source>
        <dbReference type="Proteomes" id="UP001305779"/>
    </source>
</evidence>
<protein>
    <recommendedName>
        <fullName evidence="4">Centrosomin N-terminal motif 1 domain-containing protein</fullName>
    </recommendedName>
</protein>
<proteinExistence type="predicted"/>
<dbReference type="EMBL" id="JAXOVC010000004">
    <property type="protein sequence ID" value="KAK4502911.1"/>
    <property type="molecule type" value="Genomic_DNA"/>
</dbReference>
<feature type="compositionally biased region" description="Polar residues" evidence="1">
    <location>
        <begin position="317"/>
        <end position="326"/>
    </location>
</feature>
<sequence length="862" mass="95196">MSTHDERSPLGGPPNVFPASQYLQERLNERRSRNTRPKRARHTDFGPQKGRDDDIFLNEAEASRRDRMFDSSPVVASSRASDAGSANRRRTLGLRDMDDQMDQLSKQNFDLKMELDHRRQQTLRMQQQIEAMIEQVERAQVVEDEHKELLRINSQLVDELEKRDRAVEEAMDIICDLEDRVAEYDDRNSHTRPSTANADSGYAGTETQEHEPPSSPPQLNVQPKTPHSRPAMPAPAASHKLQGLLNGQTPAKPRREPSILSQQKPSTHALRSVYMESAQKLHPVKSFQSLLSKQENRTDEGDDILNSPRLSVLSESSFPSIYSPNKASPDRYPWEDTADEAGPNSALGSRDHRRHHSIKRVSQWITESGTTEATPSKSNNLSTPLADGVDERTQQPRSAPQDAHYQSLNDALVSAAAKSPELLQDPSTGKQSAARVRKQRPAQPHRPTSFAGPIFGEPMLPPTPDSASTRMLRASRSSNIADDRSLLDTTPAPIRHEALVRAPESGVRTAPRQMRSSVEMRHAFASNLNYRNGNLDGQHQDDDSDDDYDDADAQSEIVRDISLDYDGYPDGKSIVMGTPSRFLKHARPPVGEMPFGVNGTSPTITARSPLHRRRSSDQILSSPTKPPLPRVETSPTIFGSLGRIVSGGKKAPAARTSDESVTSPHSVHSGTSSNRTVVANEPLPEMTEVPREGARLTTGLTSPTRSRASPSPGRSLSQRTAGLFRRLSNSHGEKPPLPTLTSAPSSTFANNPPAELKRPKTSHSADRPLKSSAGTTIARPPSSRETRRPSLQMRTKTEPATARSHSSTATDRNEKEKRSIFTRSNSVKKSVDATGDTQSTRSLTKRRGSLRDAVSTARRPWR</sequence>
<feature type="compositionally biased region" description="Polar residues" evidence="1">
    <location>
        <begin position="659"/>
        <end position="677"/>
    </location>
</feature>
<reference evidence="2 3" key="1">
    <citation type="journal article" date="2023" name="G3 (Bethesda)">
        <title>A chromosome-level genome assembly of Zasmidium syzygii isolated from banana leaves.</title>
        <authorList>
            <person name="van Westerhoven A.C."/>
            <person name="Mehrabi R."/>
            <person name="Talebi R."/>
            <person name="Steentjes M.B.F."/>
            <person name="Corcolon B."/>
            <person name="Chong P.A."/>
            <person name="Kema G.H.J."/>
            <person name="Seidl M.F."/>
        </authorList>
    </citation>
    <scope>NUCLEOTIDE SEQUENCE [LARGE SCALE GENOMIC DNA]</scope>
    <source>
        <strain evidence="2 3">P124</strain>
    </source>
</reference>
<feature type="compositionally biased region" description="Polar residues" evidence="1">
    <location>
        <begin position="363"/>
        <end position="383"/>
    </location>
</feature>
<feature type="compositionally biased region" description="Basic and acidic residues" evidence="1">
    <location>
        <begin position="755"/>
        <end position="769"/>
    </location>
</feature>
<keyword evidence="3" id="KW-1185">Reference proteome</keyword>
<feature type="region of interest" description="Disordered" evidence="1">
    <location>
        <begin position="1"/>
        <end position="20"/>
    </location>
</feature>